<dbReference type="SUPFAM" id="SSF52540">
    <property type="entry name" value="P-loop containing nucleoside triphosphate hydrolases"/>
    <property type="match status" value="1"/>
</dbReference>
<protein>
    <recommendedName>
        <fullName evidence="4">NB-ARC domain-containing protein</fullName>
    </recommendedName>
</protein>
<dbReference type="Gene3D" id="3.40.50.300">
    <property type="entry name" value="P-loop containing nucleotide triphosphate hydrolases"/>
    <property type="match status" value="1"/>
</dbReference>
<feature type="repeat" description="TPR" evidence="1">
    <location>
        <begin position="672"/>
        <end position="705"/>
    </location>
</feature>
<gene>
    <name evidence="2" type="ORF">NW766_007199</name>
</gene>
<dbReference type="OrthoDB" id="5986190at2759"/>
<dbReference type="PROSITE" id="PS50293">
    <property type="entry name" value="TPR_REGION"/>
    <property type="match status" value="1"/>
</dbReference>
<dbReference type="InterPro" id="IPR053137">
    <property type="entry name" value="NLR-like"/>
</dbReference>
<comment type="caution">
    <text evidence="2">The sequence shown here is derived from an EMBL/GenBank/DDBJ whole genome shotgun (WGS) entry which is preliminary data.</text>
</comment>
<keyword evidence="3" id="KW-1185">Reference proteome</keyword>
<evidence type="ECO:0000313" key="3">
    <source>
        <dbReference type="Proteomes" id="UP001152130"/>
    </source>
</evidence>
<dbReference type="SUPFAM" id="SSF48452">
    <property type="entry name" value="TPR-like"/>
    <property type="match status" value="2"/>
</dbReference>
<sequence>MSAPTNISHSQFGDHTIIHQGNVHGNVYYGTQPHPPARAEVVRVIPYPRNEDLVHRRDLIDKLDELLPQTTSGFYSAALWGLGGSGKTQIALDYAYRRCDTDKECSVFWVHADSEATFLADYKAIGKKLGVDKRLDGTDLLDAVRTKIEGQSKWLMILDNADELKLFGVGQQQEATEDQDLRKFVPSQGIVLWTSRDAHIGGTLVGASRSMQVQSMAMDEATKLLATTRGDLPIAVGVGVDHLLEELQCLPLAVSQAGTYMRRMSMTAEEYLSLLKQGKSRWEVLKVSDTDRHRRPEVSNSVLETWRISTERIRAESEMSYRILHVIAYVDSQDIPHELIATAAHPFSNGSKDDKTDKGAATEVSELDVLAAVARLMEFSYLRLRQTDDGKRSYEMHKLVREALQYGLRIGSPQAEALHSSRALRIVDGLFPIFEQGLWARCDQYLAHAIQVGEWAETSKTEAETATLLERVSYFLHDRGRWREKESVNNRAWGLRREEKHPDTIASLAGIGVSCSAQGQYARAQGICMTVLGLRQEVLGTHPDTIRSMSDLGMAYLDLGQYNEARKLQVEALQLRHEMFGETHPETISSMAVLGWTYYDMGKYDEAMRLLEKALHLRREIIGEKHPDTMRSMAYLGAIYQRLGQYEEAQDIAIRSLELRQESLGKKHPDTIVSMANLGIAYHTQGRYDEAYDIATKVLQLQKEVLGEKHPNTAGTMANIGTIYYVQGQYDKAEKLYTEALELRREILGDRHPDTIMSMANVATMYHQQGQYSKALELHQTTLSIRRQVLGESHPDTMQNVANVASTCHALGQYSKALELHQSTLDLRRKVLGEDHPHTMQSVAYIASTREMIQYSMVKPEIFVLFDIIPSPSAVSLPLDLQARQVKANRDTG</sequence>
<dbReference type="EMBL" id="JAPDHF010000010">
    <property type="protein sequence ID" value="KAJ4011899.1"/>
    <property type="molecule type" value="Genomic_DNA"/>
</dbReference>
<name>A0A9W8PNN3_9HYPO</name>
<dbReference type="InterPro" id="IPR019734">
    <property type="entry name" value="TPR_rpt"/>
</dbReference>
<feature type="repeat" description="TPR" evidence="1">
    <location>
        <begin position="588"/>
        <end position="621"/>
    </location>
</feature>
<dbReference type="AlphaFoldDB" id="A0A9W8PNN3"/>
<feature type="repeat" description="TPR" evidence="1">
    <location>
        <begin position="546"/>
        <end position="579"/>
    </location>
</feature>
<keyword evidence="1" id="KW-0802">TPR repeat</keyword>
<evidence type="ECO:0000313" key="2">
    <source>
        <dbReference type="EMBL" id="KAJ4011899.1"/>
    </source>
</evidence>
<dbReference type="InterPro" id="IPR027417">
    <property type="entry name" value="P-loop_NTPase"/>
</dbReference>
<evidence type="ECO:0000256" key="1">
    <source>
        <dbReference type="PROSITE-ProRule" id="PRU00339"/>
    </source>
</evidence>
<dbReference type="SMART" id="SM00028">
    <property type="entry name" value="TPR"/>
    <property type="match status" value="8"/>
</dbReference>
<proteinExistence type="predicted"/>
<dbReference type="Proteomes" id="UP001152130">
    <property type="component" value="Unassembled WGS sequence"/>
</dbReference>
<evidence type="ECO:0008006" key="4">
    <source>
        <dbReference type="Google" id="ProtNLM"/>
    </source>
</evidence>
<dbReference type="PANTHER" id="PTHR46082">
    <property type="entry name" value="ATP/GTP-BINDING PROTEIN-RELATED"/>
    <property type="match status" value="1"/>
</dbReference>
<dbReference type="Pfam" id="PF13424">
    <property type="entry name" value="TPR_12"/>
    <property type="match status" value="3"/>
</dbReference>
<organism evidence="2 3">
    <name type="scientific">Fusarium irregulare</name>
    <dbReference type="NCBI Taxonomy" id="2494466"/>
    <lineage>
        <taxon>Eukaryota</taxon>
        <taxon>Fungi</taxon>
        <taxon>Dikarya</taxon>
        <taxon>Ascomycota</taxon>
        <taxon>Pezizomycotina</taxon>
        <taxon>Sordariomycetes</taxon>
        <taxon>Hypocreomycetidae</taxon>
        <taxon>Hypocreales</taxon>
        <taxon>Nectriaceae</taxon>
        <taxon>Fusarium</taxon>
        <taxon>Fusarium incarnatum-equiseti species complex</taxon>
    </lineage>
</organism>
<dbReference type="PROSITE" id="PS50005">
    <property type="entry name" value="TPR"/>
    <property type="match status" value="5"/>
</dbReference>
<feature type="repeat" description="TPR" evidence="1">
    <location>
        <begin position="630"/>
        <end position="663"/>
    </location>
</feature>
<accession>A0A9W8PNN3</accession>
<dbReference type="Gene3D" id="1.25.40.10">
    <property type="entry name" value="Tetratricopeptide repeat domain"/>
    <property type="match status" value="3"/>
</dbReference>
<dbReference type="PANTHER" id="PTHR46082:SF6">
    <property type="entry name" value="AAA+ ATPASE DOMAIN-CONTAINING PROTEIN-RELATED"/>
    <property type="match status" value="1"/>
</dbReference>
<feature type="repeat" description="TPR" evidence="1">
    <location>
        <begin position="714"/>
        <end position="747"/>
    </location>
</feature>
<dbReference type="Pfam" id="PF13374">
    <property type="entry name" value="TPR_10"/>
    <property type="match status" value="1"/>
</dbReference>
<dbReference type="InterPro" id="IPR011990">
    <property type="entry name" value="TPR-like_helical_dom_sf"/>
</dbReference>
<reference evidence="2" key="1">
    <citation type="submission" date="2022-10" db="EMBL/GenBank/DDBJ databases">
        <title>Fusarium specimens isolated from Avocado Roots.</title>
        <authorList>
            <person name="Stajich J."/>
            <person name="Roper C."/>
            <person name="Heimlech-Rivalta G."/>
        </authorList>
    </citation>
    <scope>NUCLEOTIDE SEQUENCE</scope>
    <source>
        <strain evidence="2">CF00143</strain>
    </source>
</reference>